<sequence length="509" mass="55149">MAPQKKNKSLFASFLKSKDPVVGSQLTKDKAASVATPVALPAKPATAEPAKATPVKASPPAPGVVSSPVRVSASSGSSAASATPAYKPVSVPSPSAAPVKSGRAAAVPVETPSLARLRADDARAAWQARPSIPVRLLDNYINFMVMGESGLGKTTFINNLVSSYRTTRGQPHDGSTTSLSAFQADPDSLKTVLEPMEVSEAGRRLHVSVQDMPGWGDDINLVRYLRVVVDFILQARMKARMKDYEMLAGSRGLNEAAMCGQLQHSITACVYFLSPHRVKKVDLIIMSALSQLVTVIPVIAKADTMTDKELSAFRSEVRAMLSCPSKYAPSKTLAPLDFNTFGFAPQVLTDLGITPDAMPLALITSNEHESLRDSALAAELGLDQPEVQQPVRNYRWGAAYALNREHSDLLTLKRLLLGDKVDSLYAMLDESYNRYLNFCQQYEANGKQLPLIVQNAAAMCTPYLEYDDYSNAKTALDSAQQAMSTLMAENKALMERINVLERSGNMSRY</sequence>
<keyword evidence="1" id="KW-0547">Nucleotide-binding</keyword>
<feature type="compositionally biased region" description="Low complexity" evidence="3">
    <location>
        <begin position="63"/>
        <end position="99"/>
    </location>
</feature>
<dbReference type="Gene3D" id="3.40.50.300">
    <property type="entry name" value="P-loop containing nucleotide triphosphate hydrolases"/>
    <property type="match status" value="1"/>
</dbReference>
<evidence type="ECO:0000313" key="5">
    <source>
        <dbReference type="EMBL" id="SZX69732.1"/>
    </source>
</evidence>
<feature type="coiled-coil region" evidence="2">
    <location>
        <begin position="469"/>
        <end position="503"/>
    </location>
</feature>
<dbReference type="PANTHER" id="PTHR18884">
    <property type="entry name" value="SEPTIN"/>
    <property type="match status" value="1"/>
</dbReference>
<evidence type="ECO:0000259" key="4">
    <source>
        <dbReference type="PROSITE" id="PS51719"/>
    </source>
</evidence>
<evidence type="ECO:0000256" key="2">
    <source>
        <dbReference type="SAM" id="Coils"/>
    </source>
</evidence>
<dbReference type="SUPFAM" id="SSF52540">
    <property type="entry name" value="P-loop containing nucleoside triphosphate hydrolases"/>
    <property type="match status" value="1"/>
</dbReference>
<dbReference type="GO" id="GO:0005525">
    <property type="term" value="F:GTP binding"/>
    <property type="evidence" value="ECO:0007669"/>
    <property type="project" value="UniProtKB-KW"/>
</dbReference>
<keyword evidence="2" id="KW-0175">Coiled coil</keyword>
<gene>
    <name evidence="5" type="ORF">BQ4739_LOCUS10014</name>
</gene>
<dbReference type="InterPro" id="IPR027417">
    <property type="entry name" value="P-loop_NTPase"/>
</dbReference>
<keyword evidence="1" id="KW-0342">GTP-binding</keyword>
<keyword evidence="6" id="KW-1185">Reference proteome</keyword>
<dbReference type="PROSITE" id="PS51719">
    <property type="entry name" value="G_SEPTIN"/>
    <property type="match status" value="1"/>
</dbReference>
<evidence type="ECO:0000256" key="1">
    <source>
        <dbReference type="RuleBase" id="RU004560"/>
    </source>
</evidence>
<dbReference type="EMBL" id="FNXT01000951">
    <property type="protein sequence ID" value="SZX69732.1"/>
    <property type="molecule type" value="Genomic_DNA"/>
</dbReference>
<accession>A0A383VY34</accession>
<feature type="compositionally biased region" description="Low complexity" evidence="3">
    <location>
        <begin position="39"/>
        <end position="56"/>
    </location>
</feature>
<dbReference type="InterPro" id="IPR030379">
    <property type="entry name" value="G_SEPTIN_dom"/>
</dbReference>
<evidence type="ECO:0000313" key="6">
    <source>
        <dbReference type="Proteomes" id="UP000256970"/>
    </source>
</evidence>
<name>A0A383VY34_TETOB</name>
<dbReference type="AlphaFoldDB" id="A0A383VY34"/>
<dbReference type="STRING" id="3088.A0A383VY34"/>
<dbReference type="Proteomes" id="UP000256970">
    <property type="component" value="Unassembled WGS sequence"/>
</dbReference>
<proteinExistence type="inferred from homology"/>
<dbReference type="Pfam" id="PF00735">
    <property type="entry name" value="Septin"/>
    <property type="match status" value="1"/>
</dbReference>
<feature type="region of interest" description="Disordered" evidence="3">
    <location>
        <begin position="22"/>
        <end position="99"/>
    </location>
</feature>
<comment type="similarity">
    <text evidence="1">Belongs to the TRAFAC class TrmE-Era-EngA-EngB-Septin-like GTPase superfamily. Septin GTPase family.</text>
</comment>
<reference evidence="5 6" key="1">
    <citation type="submission" date="2016-10" db="EMBL/GenBank/DDBJ databases">
        <authorList>
            <person name="Cai Z."/>
        </authorList>
    </citation>
    <scope>NUCLEOTIDE SEQUENCE [LARGE SCALE GENOMIC DNA]</scope>
</reference>
<feature type="domain" description="Septin-type G" evidence="4">
    <location>
        <begin position="137"/>
        <end position="443"/>
    </location>
</feature>
<organism evidence="5 6">
    <name type="scientific">Tetradesmus obliquus</name>
    <name type="common">Green alga</name>
    <name type="synonym">Acutodesmus obliquus</name>
    <dbReference type="NCBI Taxonomy" id="3088"/>
    <lineage>
        <taxon>Eukaryota</taxon>
        <taxon>Viridiplantae</taxon>
        <taxon>Chlorophyta</taxon>
        <taxon>core chlorophytes</taxon>
        <taxon>Chlorophyceae</taxon>
        <taxon>CS clade</taxon>
        <taxon>Sphaeropleales</taxon>
        <taxon>Scenedesmaceae</taxon>
        <taxon>Tetradesmus</taxon>
    </lineage>
</organism>
<protein>
    <recommendedName>
        <fullName evidence="4">Septin-type G domain-containing protein</fullName>
    </recommendedName>
</protein>
<evidence type="ECO:0000256" key="3">
    <source>
        <dbReference type="SAM" id="MobiDB-lite"/>
    </source>
</evidence>